<accession>A0A9Q1H6N4</accession>
<dbReference type="SMART" id="SM00214">
    <property type="entry name" value="VWC"/>
    <property type="match status" value="1"/>
</dbReference>
<dbReference type="Proteomes" id="UP001152320">
    <property type="component" value="Chromosome 8"/>
</dbReference>
<sequence length="515" mass="57627">MKLFLFLVGIASVWALHGEQSHICEEVNENGVLISKCCEGWTGYEDGCDTPVCSEACTLQGGTCISPNTCRCPGGEIAQNCSRSKCEHERHTHERLSWAERRRTFKPTCLPDGSYTILQCNEVNGGCFCADRWTGEMIVSTFTRGVPDCEEYYVERKVKHLFRPKEVVPFHHSNGQDNTEVAQNTEEEEEITTPPCALKHKEWRESTILSFFRSEPQCTEDGYFVSHRCDFFMGYCVCLDRNTGVDIESTKVHSINIDCSEASLPEPEPEPTSNAPAVFPEEGCVVGTTYHSPGERFFRDCNMCSCHGFNVIQCTDRTCEPDACYFGETGKIIEHVMNGECRRCTCENGVTACSVVDCNELDTVEEAEDLETCGGKRPVGSYFYDECNTCSCSGTVAACTLMGCLPEGCTFEDWSPSNCAGSGSCWVDRRSMNNGQELSFGCDTLRCVDGQVEVVESCVEYIDHEMKFSGSNPEDACFYNDRKFFNGESMLYGFKICKCRNFDWDCQPISNPTMQ</sequence>
<comment type="caution">
    <text evidence="8">The sequence shown here is derived from an EMBL/GenBank/DDBJ whole genome shotgun (WGS) entry which is preliminary data.</text>
</comment>
<dbReference type="Pfam" id="PF05375">
    <property type="entry name" value="Pacifastin_I"/>
    <property type="match status" value="1"/>
</dbReference>
<dbReference type="InterPro" id="IPR008037">
    <property type="entry name" value="Pacifastin_dom"/>
</dbReference>
<dbReference type="OrthoDB" id="10045365at2759"/>
<keyword evidence="2" id="KW-0964">Secreted</keyword>
<evidence type="ECO:0000256" key="1">
    <source>
        <dbReference type="ARBA" id="ARBA00004613"/>
    </source>
</evidence>
<feature type="signal peptide" evidence="6">
    <location>
        <begin position="1"/>
        <end position="15"/>
    </location>
</feature>
<feature type="disulfide bond" evidence="4">
    <location>
        <begin position="120"/>
        <end position="127"/>
    </location>
</feature>
<dbReference type="InterPro" id="IPR001007">
    <property type="entry name" value="VWF_dom"/>
</dbReference>
<feature type="disulfide bond" evidence="4">
    <location>
        <begin position="229"/>
        <end position="236"/>
    </location>
</feature>
<evidence type="ECO:0000313" key="8">
    <source>
        <dbReference type="EMBL" id="KAJ8037557.1"/>
    </source>
</evidence>
<evidence type="ECO:0000313" key="9">
    <source>
        <dbReference type="Proteomes" id="UP001152320"/>
    </source>
</evidence>
<dbReference type="PROSITE" id="PS00484">
    <property type="entry name" value="THYROGLOBULIN_1_1"/>
    <property type="match status" value="1"/>
</dbReference>
<dbReference type="AlphaFoldDB" id="A0A9Q1H6N4"/>
<evidence type="ECO:0000256" key="5">
    <source>
        <dbReference type="SAM" id="MobiDB-lite"/>
    </source>
</evidence>
<dbReference type="Pfam" id="PF00086">
    <property type="entry name" value="Thyroglobulin_1"/>
    <property type="match status" value="2"/>
</dbReference>
<feature type="chain" id="PRO_5040376015" description="Thyroglobulin type-1 domain-containing protein" evidence="6">
    <location>
        <begin position="16"/>
        <end position="515"/>
    </location>
</feature>
<keyword evidence="6" id="KW-0732">Signal</keyword>
<feature type="region of interest" description="Disordered" evidence="5">
    <location>
        <begin position="172"/>
        <end position="193"/>
    </location>
</feature>
<dbReference type="SUPFAM" id="SSF57283">
    <property type="entry name" value="PMP inhibitors"/>
    <property type="match status" value="1"/>
</dbReference>
<dbReference type="Gene3D" id="4.10.800.10">
    <property type="entry name" value="Thyroglobulin type-1"/>
    <property type="match status" value="2"/>
</dbReference>
<evidence type="ECO:0000256" key="2">
    <source>
        <dbReference type="ARBA" id="ARBA00022525"/>
    </source>
</evidence>
<dbReference type="EMBL" id="JAIZAY010000008">
    <property type="protein sequence ID" value="KAJ8037557.1"/>
    <property type="molecule type" value="Genomic_DNA"/>
</dbReference>
<dbReference type="GO" id="GO:0005576">
    <property type="term" value="C:extracellular region"/>
    <property type="evidence" value="ECO:0007669"/>
    <property type="project" value="UniProtKB-SubCell"/>
</dbReference>
<dbReference type="Gene3D" id="2.10.25.10">
    <property type="entry name" value="Laminin"/>
    <property type="match status" value="1"/>
</dbReference>
<dbReference type="InterPro" id="IPR036857">
    <property type="entry name" value="Thyroglobulin_1_sf"/>
</dbReference>
<comment type="subcellular location">
    <subcellularLocation>
        <location evidence="1">Secreted</location>
    </subcellularLocation>
</comment>
<dbReference type="PROSITE" id="PS51162">
    <property type="entry name" value="THYROGLOBULIN_1_2"/>
    <property type="match status" value="2"/>
</dbReference>
<keyword evidence="9" id="KW-1185">Reference proteome</keyword>
<feature type="domain" description="Thyroglobulin type-1" evidence="7">
    <location>
        <begin position="83"/>
        <end position="149"/>
    </location>
</feature>
<dbReference type="GO" id="GO:0030414">
    <property type="term" value="F:peptidase inhibitor activity"/>
    <property type="evidence" value="ECO:0007669"/>
    <property type="project" value="InterPro"/>
</dbReference>
<keyword evidence="3 4" id="KW-1015">Disulfide bond</keyword>
<feature type="domain" description="Thyroglobulin type-1" evidence="7">
    <location>
        <begin position="209"/>
        <end position="259"/>
    </location>
</feature>
<organism evidence="8 9">
    <name type="scientific">Holothuria leucospilota</name>
    <name type="common">Black long sea cucumber</name>
    <name type="synonym">Mertensiothuria leucospilota</name>
    <dbReference type="NCBI Taxonomy" id="206669"/>
    <lineage>
        <taxon>Eukaryota</taxon>
        <taxon>Metazoa</taxon>
        <taxon>Echinodermata</taxon>
        <taxon>Eleutherozoa</taxon>
        <taxon>Echinozoa</taxon>
        <taxon>Holothuroidea</taxon>
        <taxon>Aspidochirotacea</taxon>
        <taxon>Aspidochirotida</taxon>
        <taxon>Holothuriidae</taxon>
        <taxon>Holothuria</taxon>
    </lineage>
</organism>
<dbReference type="SUPFAM" id="SSF57610">
    <property type="entry name" value="Thyroglobulin type-1 domain"/>
    <property type="match status" value="2"/>
</dbReference>
<feature type="compositionally biased region" description="Polar residues" evidence="5">
    <location>
        <begin position="173"/>
        <end position="184"/>
    </location>
</feature>
<evidence type="ECO:0000259" key="7">
    <source>
        <dbReference type="PROSITE" id="PS51162"/>
    </source>
</evidence>
<proteinExistence type="predicted"/>
<evidence type="ECO:0000256" key="3">
    <source>
        <dbReference type="ARBA" id="ARBA00023157"/>
    </source>
</evidence>
<gene>
    <name evidence="8" type="ORF">HOLleu_18399</name>
</gene>
<dbReference type="SMART" id="SM00211">
    <property type="entry name" value="TY"/>
    <property type="match status" value="2"/>
</dbReference>
<feature type="disulfide bond" evidence="4">
    <location>
        <begin position="129"/>
        <end position="149"/>
    </location>
</feature>
<dbReference type="SUPFAM" id="SSF57603">
    <property type="entry name" value="FnI-like domain"/>
    <property type="match status" value="1"/>
</dbReference>
<comment type="caution">
    <text evidence="4">Lacks conserved residue(s) required for the propagation of feature annotation.</text>
</comment>
<name>A0A9Q1H6N4_HOLLE</name>
<evidence type="ECO:0000256" key="4">
    <source>
        <dbReference type="PROSITE-ProRule" id="PRU00500"/>
    </source>
</evidence>
<protein>
    <recommendedName>
        <fullName evidence="7">Thyroglobulin type-1 domain-containing protein</fullName>
    </recommendedName>
</protein>
<dbReference type="InterPro" id="IPR000716">
    <property type="entry name" value="Thyroglobulin_1"/>
</dbReference>
<evidence type="ECO:0000256" key="6">
    <source>
        <dbReference type="SAM" id="SignalP"/>
    </source>
</evidence>
<reference evidence="8" key="1">
    <citation type="submission" date="2021-10" db="EMBL/GenBank/DDBJ databases">
        <title>Tropical sea cucumber genome reveals ecological adaptation and Cuvierian tubules defense mechanism.</title>
        <authorList>
            <person name="Chen T."/>
        </authorList>
    </citation>
    <scope>NUCLEOTIDE SEQUENCE</scope>
    <source>
        <strain evidence="8">Nanhai2018</strain>
        <tissue evidence="8">Muscle</tissue>
    </source>
</reference>
<dbReference type="InterPro" id="IPR036201">
    <property type="entry name" value="Pacifastin_dom_sf"/>
</dbReference>
<dbReference type="CDD" id="cd00191">
    <property type="entry name" value="TY"/>
    <property type="match status" value="1"/>
</dbReference>